<evidence type="ECO:0000313" key="1">
    <source>
        <dbReference type="EMBL" id="EES52190.1"/>
    </source>
</evidence>
<organism evidence="1 2">
    <name type="scientific">Leptospirillum ferrodiazotrophum</name>
    <dbReference type="NCBI Taxonomy" id="412449"/>
    <lineage>
        <taxon>Bacteria</taxon>
        <taxon>Pseudomonadati</taxon>
        <taxon>Nitrospirota</taxon>
        <taxon>Nitrospiria</taxon>
        <taxon>Nitrospirales</taxon>
        <taxon>Nitrospiraceae</taxon>
        <taxon>Leptospirillum</taxon>
    </lineage>
</organism>
<dbReference type="Proteomes" id="UP000009374">
    <property type="component" value="Unassembled WGS sequence"/>
</dbReference>
<sequence length="392" mass="43437">MKPSGEPSGAKGRWGRCLGGVLLWGLASCSTLSQPGEVVSDRGTLYRSSMMAASSYRPLVMTPVECTPRYLDVRGEVPSDQKKGRPVLKVRINKSWASGMDLSRKGPVVLPLSARISEFKGGDWVEKKVRGFVEFRDLASCRIRRAAFVASDDSSVLEPALWVLNLSPPPRSFWVPRLVLLNAYRTMLNETLSITGPVPFATPYRLYHPVSRINGVLQRRDLLRGVSPPGLDGTIDSTLWLKGKDQEFRIKGESSTGMFVLHSHHTVGAGVFLPYPQPFYFYPGKSYRIVMAGSLLVDGPFAFEGRVTFDPEARTASLSGRINEAGSLVPDFQTEVPFTKGKNSRFGVPGEVDFSFSFNKRRIDLVMFPDPNRRTMWIGSLNQNLLGMADPD</sequence>
<dbReference type="AlphaFoldDB" id="C6HZ04"/>
<gene>
    <name evidence="1" type="ORF">UBAL3_94320046</name>
</gene>
<evidence type="ECO:0008006" key="3">
    <source>
        <dbReference type="Google" id="ProtNLM"/>
    </source>
</evidence>
<dbReference type="EMBL" id="GG693879">
    <property type="protein sequence ID" value="EES52190.1"/>
    <property type="molecule type" value="Genomic_DNA"/>
</dbReference>
<proteinExistence type="predicted"/>
<accession>C6HZ04</accession>
<name>C6HZ04_9BACT</name>
<keyword evidence="2" id="KW-1185">Reference proteome</keyword>
<reference evidence="1 2" key="1">
    <citation type="journal article" date="2009" name="Appl. Environ. Microbiol.">
        <title>Community genomic and proteomic analyses of chemoautotrophic iron-oxidizing "Leptospirillum rubarum" (Group II) and "Leptospirillum ferrodiazotrophum" (Group III) bacteria in acid mine drainage biofilms.</title>
        <authorList>
            <person name="Goltsman D.S."/>
            <person name="Denef V.J."/>
            <person name="Singer S.W."/>
            <person name="VerBerkmoes N.C."/>
            <person name="Lefsrud M."/>
            <person name="Mueller R.S."/>
            <person name="Dick G.J."/>
            <person name="Sun C.L."/>
            <person name="Wheeler K.E."/>
            <person name="Zemla A."/>
            <person name="Baker B.J."/>
            <person name="Hauser L."/>
            <person name="Land M."/>
            <person name="Shah M.B."/>
            <person name="Thelen M.P."/>
            <person name="Hettich R.L."/>
            <person name="Banfield J.F."/>
        </authorList>
    </citation>
    <scope>NUCLEOTIDE SEQUENCE [LARGE SCALE GENOMIC DNA]</scope>
</reference>
<evidence type="ECO:0000313" key="2">
    <source>
        <dbReference type="Proteomes" id="UP000009374"/>
    </source>
</evidence>
<dbReference type="PROSITE" id="PS51257">
    <property type="entry name" value="PROKAR_LIPOPROTEIN"/>
    <property type="match status" value="1"/>
</dbReference>
<protein>
    <recommendedName>
        <fullName evidence="3">Lipoprotein</fullName>
    </recommendedName>
</protein>